<dbReference type="Proteomes" id="UP000294692">
    <property type="component" value="Unassembled WGS sequence"/>
</dbReference>
<dbReference type="PANTHER" id="PTHR35191:SF1">
    <property type="entry name" value="PROPHAGE SIDE TAIL FIBER PROTEIN HOMOLOG STFQ-RELATED"/>
    <property type="match status" value="1"/>
</dbReference>
<evidence type="ECO:0000313" key="2">
    <source>
        <dbReference type="EMBL" id="TCV00517.1"/>
    </source>
</evidence>
<evidence type="ECO:0000313" key="3">
    <source>
        <dbReference type="Proteomes" id="UP000294692"/>
    </source>
</evidence>
<dbReference type="AlphaFoldDB" id="A0A4R3V666"/>
<sequence length="395" mass="42643">MSQIYFTTLTAIGEAKHANAAVTGNKVEYATLEVGDGNGVVPVPDRNQTSLVNRVRSHGINTVMIDPDNPSQIIVEQVIPEDVGGWWIREVGIRDVAGDLIAVASVPPTYKPVLLEGSGRNQIIRVVLLLASTSVVELKIDPAIVVATRKYVDDLVTAPSGVEEGTYGSTSEYPVFTVDSRGRIVHAGTIETVSVWDDIPDQNIGDIIFVKGLGEMWWVDNEFLTGYRTKWCGIPAHTLDRANRSWTISLRGGTFDKSLKKYHGLYSWILENDLMVPAAEYEDGEGFFAELGGNIVKVPNFDDMFWRSIGTDRDTANATLLGGRKGDSLKNHIHGLITSGGTAGPGSAALPDHLFEAWSGNSNPGLAGISAAVTYGVGSAETAPKHTYLHPRLCI</sequence>
<dbReference type="InterPro" id="IPR051934">
    <property type="entry name" value="Phage_Tail_Fiber_Structural"/>
</dbReference>
<gene>
    <name evidence="2" type="ORF">EV686_10397</name>
</gene>
<name>A0A4R3V666_9BURK</name>
<accession>A0A4R3V666</accession>
<dbReference type="EMBL" id="SMBX01000003">
    <property type="protein sequence ID" value="TCV00517.1"/>
    <property type="molecule type" value="Genomic_DNA"/>
</dbReference>
<comment type="caution">
    <text evidence="2">The sequence shown here is derived from an EMBL/GenBank/DDBJ whole genome shotgun (WGS) entry which is preliminary data.</text>
</comment>
<keyword evidence="3" id="KW-1185">Reference proteome</keyword>
<dbReference type="PANTHER" id="PTHR35191">
    <property type="entry name" value="PROPHAGE SIDE TAIL FIBER PROTEIN HOMOLOG STFQ-RELATED"/>
    <property type="match status" value="1"/>
</dbReference>
<feature type="domain" description="Phage tail fibre protein N-terminal" evidence="1">
    <location>
        <begin position="1"/>
        <end position="150"/>
    </location>
</feature>
<protein>
    <submittedName>
        <fullName evidence="2">Tail-collar fiber protein</fullName>
    </submittedName>
</protein>
<dbReference type="RefSeq" id="WP_132475097.1">
    <property type="nucleotide sequence ID" value="NZ_JBHRVM010000001.1"/>
</dbReference>
<dbReference type="InterPro" id="IPR022225">
    <property type="entry name" value="Phage_tail_fibre_N"/>
</dbReference>
<reference evidence="2 3" key="1">
    <citation type="submission" date="2019-03" db="EMBL/GenBank/DDBJ databases">
        <title>Genomic Encyclopedia of Type Strains, Phase IV (KMG-IV): sequencing the most valuable type-strain genomes for metagenomic binning, comparative biology and taxonomic classification.</title>
        <authorList>
            <person name="Goeker M."/>
        </authorList>
    </citation>
    <scope>NUCLEOTIDE SEQUENCE [LARGE SCALE GENOMIC DNA]</scope>
    <source>
        <strain evidence="2 3">DSM 100048</strain>
    </source>
</reference>
<evidence type="ECO:0000259" key="1">
    <source>
        <dbReference type="Pfam" id="PF12571"/>
    </source>
</evidence>
<organism evidence="2 3">
    <name type="scientific">Paracandidimonas soli</name>
    <dbReference type="NCBI Taxonomy" id="1917182"/>
    <lineage>
        <taxon>Bacteria</taxon>
        <taxon>Pseudomonadati</taxon>
        <taxon>Pseudomonadota</taxon>
        <taxon>Betaproteobacteria</taxon>
        <taxon>Burkholderiales</taxon>
        <taxon>Alcaligenaceae</taxon>
        <taxon>Paracandidimonas</taxon>
    </lineage>
</organism>
<dbReference type="Pfam" id="PF12571">
    <property type="entry name" value="Phage_tail_fib"/>
    <property type="match status" value="1"/>
</dbReference>
<dbReference type="OrthoDB" id="9810174at2"/>
<proteinExistence type="predicted"/>